<dbReference type="PANTHER" id="PTHR43080:SF2">
    <property type="entry name" value="CBS DOMAIN-CONTAINING PROTEIN"/>
    <property type="match status" value="1"/>
</dbReference>
<gene>
    <name evidence="4" type="ORF">C9I89_09955</name>
</gene>
<evidence type="ECO:0000256" key="1">
    <source>
        <dbReference type="ARBA" id="ARBA00023122"/>
    </source>
</evidence>
<dbReference type="EMBL" id="PYMC01000006">
    <property type="protein sequence ID" value="PSW05264.1"/>
    <property type="molecule type" value="Genomic_DNA"/>
</dbReference>
<dbReference type="Gene3D" id="3.10.580.10">
    <property type="entry name" value="CBS-domain"/>
    <property type="match status" value="1"/>
</dbReference>
<comment type="caution">
    <text evidence="4">The sequence shown here is derived from an EMBL/GenBank/DDBJ whole genome shotgun (WGS) entry which is preliminary data.</text>
</comment>
<evidence type="ECO:0000256" key="2">
    <source>
        <dbReference type="PROSITE-ProRule" id="PRU00703"/>
    </source>
</evidence>
<dbReference type="InterPro" id="IPR046342">
    <property type="entry name" value="CBS_dom_sf"/>
</dbReference>
<evidence type="ECO:0000313" key="5">
    <source>
        <dbReference type="Proteomes" id="UP000240904"/>
    </source>
</evidence>
<dbReference type="SMART" id="SM00116">
    <property type="entry name" value="CBS"/>
    <property type="match status" value="2"/>
</dbReference>
<accession>A0A2T3MZ79</accession>
<dbReference type="InterPro" id="IPR000644">
    <property type="entry name" value="CBS_dom"/>
</dbReference>
<protein>
    <submittedName>
        <fullName evidence="4">CBS domain-containing protein</fullName>
    </submittedName>
</protein>
<dbReference type="AlphaFoldDB" id="A0A2T3MZ79"/>
<dbReference type="InterPro" id="IPR051257">
    <property type="entry name" value="Diverse_CBS-Domain"/>
</dbReference>
<name>A0A2T3MZ79_9GAMM</name>
<keyword evidence="1 2" id="KW-0129">CBS domain</keyword>
<proteinExistence type="predicted"/>
<sequence length="149" mass="16276">MTAGVYCNRQVVITGPDTTISEVAKLMREYHVGNLIVAEKQGDKNVPLGIITDRDLVLLVLAPQISVDSVSVKDVMSSPLVTVKEELGLFDTLDVMHKHGMRRLPVVNERGGLEGIITADDVLGVLAEATNSLMKLTNNEIKHEQETRS</sequence>
<feature type="domain" description="CBS" evidence="3">
    <location>
        <begin position="76"/>
        <end position="133"/>
    </location>
</feature>
<dbReference type="Proteomes" id="UP000240904">
    <property type="component" value="Unassembled WGS sequence"/>
</dbReference>
<dbReference type="OrthoDB" id="9808528at2"/>
<dbReference type="PROSITE" id="PS51371">
    <property type="entry name" value="CBS"/>
    <property type="match status" value="2"/>
</dbReference>
<feature type="domain" description="CBS" evidence="3">
    <location>
        <begin position="7"/>
        <end position="69"/>
    </location>
</feature>
<dbReference type="CDD" id="cd17775">
    <property type="entry name" value="CBS_pair_bact_arch"/>
    <property type="match status" value="1"/>
</dbReference>
<dbReference type="RefSeq" id="WP_107283364.1">
    <property type="nucleotide sequence ID" value="NZ_PYMC01000006.1"/>
</dbReference>
<evidence type="ECO:0000259" key="3">
    <source>
        <dbReference type="PROSITE" id="PS51371"/>
    </source>
</evidence>
<dbReference type="SUPFAM" id="SSF54631">
    <property type="entry name" value="CBS-domain pair"/>
    <property type="match status" value="1"/>
</dbReference>
<organism evidence="4 5">
    <name type="scientific">Photobacterium lipolyticum</name>
    <dbReference type="NCBI Taxonomy" id="266810"/>
    <lineage>
        <taxon>Bacteria</taxon>
        <taxon>Pseudomonadati</taxon>
        <taxon>Pseudomonadota</taxon>
        <taxon>Gammaproteobacteria</taxon>
        <taxon>Vibrionales</taxon>
        <taxon>Vibrionaceae</taxon>
        <taxon>Photobacterium</taxon>
    </lineage>
</organism>
<dbReference type="Pfam" id="PF00571">
    <property type="entry name" value="CBS"/>
    <property type="match status" value="2"/>
</dbReference>
<dbReference type="PANTHER" id="PTHR43080">
    <property type="entry name" value="CBS DOMAIN-CONTAINING PROTEIN CBSX3, MITOCHONDRIAL"/>
    <property type="match status" value="1"/>
</dbReference>
<reference evidence="4 5" key="1">
    <citation type="submission" date="2018-03" db="EMBL/GenBank/DDBJ databases">
        <title>Whole genome sequencing of Histamine producing bacteria.</title>
        <authorList>
            <person name="Butler K."/>
        </authorList>
    </citation>
    <scope>NUCLEOTIDE SEQUENCE [LARGE SCALE GENOMIC DNA]</scope>
    <source>
        <strain evidence="4 5">DSM 16190</strain>
    </source>
</reference>
<evidence type="ECO:0000313" key="4">
    <source>
        <dbReference type="EMBL" id="PSW05264.1"/>
    </source>
</evidence>
<keyword evidence="5" id="KW-1185">Reference proteome</keyword>